<keyword evidence="1" id="KW-1133">Transmembrane helix</keyword>
<keyword evidence="1" id="KW-0812">Transmembrane</keyword>
<reference evidence="2 3" key="1">
    <citation type="journal article" date="2017" name="ISME J.">
        <title>Energy and carbon metabolisms in a deep terrestrial subsurface fluid microbial community.</title>
        <authorList>
            <person name="Momper L."/>
            <person name="Jungbluth S.P."/>
            <person name="Lee M.D."/>
            <person name="Amend J.P."/>
        </authorList>
    </citation>
    <scope>NUCLEOTIDE SEQUENCE [LARGE SCALE GENOMIC DNA]</scope>
    <source>
        <strain evidence="2">SURF_46</strain>
    </source>
</reference>
<evidence type="ECO:0000256" key="1">
    <source>
        <dbReference type="SAM" id="Phobius"/>
    </source>
</evidence>
<evidence type="ECO:0000313" key="3">
    <source>
        <dbReference type="Proteomes" id="UP000265540"/>
    </source>
</evidence>
<sequence length="274" mass="29508">MLSLELKTKDLFRNQKGQTVLAMIVLMIIALMVGVTVSDRFIKGLRAITSSDNTTKAVAVAEAAIERLLVLPTETLEDFITFNNCGTSCYLEITDVNGQKLIANVTLSHMGASSDPYPLSLRESETTELSLVGYTSGQGISVCWNGEQSVTGMYIKTVSGATNAEPFAYNSTTSAHPENNFLTASSLYGYQNCFTLTASDTPLSIRLKSAYAPVDVDVLPAPGYTIPAQGIRIDSVGQVGEARKTVTVIKSDPFVPAIFDYVIYQKSDTDALSN</sequence>
<dbReference type="EMBL" id="QZJF01000012">
    <property type="protein sequence ID" value="RJR27395.1"/>
    <property type="molecule type" value="Genomic_DNA"/>
</dbReference>
<dbReference type="AlphaFoldDB" id="A0A3A4ZDU7"/>
<organism evidence="2 3">
    <name type="scientific">candidate division WWE3 bacterium</name>
    <dbReference type="NCBI Taxonomy" id="2053526"/>
    <lineage>
        <taxon>Bacteria</taxon>
        <taxon>Katanobacteria</taxon>
    </lineage>
</organism>
<dbReference type="Proteomes" id="UP000265540">
    <property type="component" value="Unassembled WGS sequence"/>
</dbReference>
<feature type="transmembrane region" description="Helical" evidence="1">
    <location>
        <begin position="20"/>
        <end position="37"/>
    </location>
</feature>
<protein>
    <recommendedName>
        <fullName evidence="4">Type 4 fimbrial biogenesis protein PilX N-terminal domain-containing protein</fullName>
    </recommendedName>
</protein>
<name>A0A3A4ZDU7_UNCKA</name>
<accession>A0A3A4ZDU7</accession>
<gene>
    <name evidence="2" type="ORF">C4561_02485</name>
</gene>
<comment type="caution">
    <text evidence="2">The sequence shown here is derived from an EMBL/GenBank/DDBJ whole genome shotgun (WGS) entry which is preliminary data.</text>
</comment>
<evidence type="ECO:0008006" key="4">
    <source>
        <dbReference type="Google" id="ProtNLM"/>
    </source>
</evidence>
<keyword evidence="1" id="KW-0472">Membrane</keyword>
<evidence type="ECO:0000313" key="2">
    <source>
        <dbReference type="EMBL" id="RJR27395.1"/>
    </source>
</evidence>
<proteinExistence type="predicted"/>